<evidence type="ECO:0000256" key="2">
    <source>
        <dbReference type="ARBA" id="ARBA00005948"/>
    </source>
</evidence>
<dbReference type="GO" id="GO:0043269">
    <property type="term" value="P:regulation of monoatomic ion transport"/>
    <property type="evidence" value="ECO:0007669"/>
    <property type="project" value="InterPro"/>
</dbReference>
<dbReference type="Ensembl" id="ENSSRHT00000050939.1">
    <property type="protein sequence ID" value="ENSSRHP00000049536.1"/>
    <property type="gene ID" value="ENSSRHG00000024970.1"/>
</dbReference>
<comment type="similarity">
    <text evidence="2 7">Belongs to the FXYD family.</text>
</comment>
<keyword evidence="4 7" id="KW-0812">Transmembrane</keyword>
<evidence type="ECO:0000313" key="8">
    <source>
        <dbReference type="Ensembl" id="ENSSRHP00000049536.1"/>
    </source>
</evidence>
<name>A0A673JCZ6_9TELE</name>
<dbReference type="GO" id="GO:0006811">
    <property type="term" value="P:monoatomic ion transport"/>
    <property type="evidence" value="ECO:0007669"/>
    <property type="project" value="UniProtKB-KW"/>
</dbReference>
<evidence type="ECO:0000313" key="9">
    <source>
        <dbReference type="Proteomes" id="UP000472270"/>
    </source>
</evidence>
<reference evidence="8" key="1">
    <citation type="submission" date="2025-08" db="UniProtKB">
        <authorList>
            <consortium name="Ensembl"/>
        </authorList>
    </citation>
    <scope>IDENTIFICATION</scope>
</reference>
<evidence type="ECO:0000256" key="4">
    <source>
        <dbReference type="ARBA" id="ARBA00022692"/>
    </source>
</evidence>
<sequence length="75" mass="8550">MYFNVFTESYMYMDQNYETLRTTSVILAVVMFVTGILIALSKSINHRHFSVKSSNARNPSKSFSHKCAALTVHVD</sequence>
<evidence type="ECO:0000256" key="5">
    <source>
        <dbReference type="ARBA" id="ARBA00023065"/>
    </source>
</evidence>
<dbReference type="AlphaFoldDB" id="A0A673JCZ6"/>
<keyword evidence="3 7" id="KW-0813">Transport</keyword>
<evidence type="ECO:0000256" key="1">
    <source>
        <dbReference type="ARBA" id="ARBA00004167"/>
    </source>
</evidence>
<dbReference type="GO" id="GO:0099106">
    <property type="term" value="F:ion channel regulator activity"/>
    <property type="evidence" value="ECO:0007669"/>
    <property type="project" value="InterPro"/>
</dbReference>
<keyword evidence="7" id="KW-1133">Transmembrane helix</keyword>
<dbReference type="Gene3D" id="1.20.5.780">
    <property type="entry name" value="Single helix bin"/>
    <property type="match status" value="1"/>
</dbReference>
<keyword evidence="5 7" id="KW-0406">Ion transport</keyword>
<evidence type="ECO:0000256" key="6">
    <source>
        <dbReference type="ARBA" id="ARBA00023136"/>
    </source>
</evidence>
<dbReference type="Pfam" id="PF02038">
    <property type="entry name" value="ATP1G1_PLM_MAT8"/>
    <property type="match status" value="1"/>
</dbReference>
<reference evidence="8" key="2">
    <citation type="submission" date="2025-09" db="UniProtKB">
        <authorList>
            <consortium name="Ensembl"/>
        </authorList>
    </citation>
    <scope>IDENTIFICATION</scope>
</reference>
<keyword evidence="9" id="KW-1185">Reference proteome</keyword>
<organism evidence="8 9">
    <name type="scientific">Sinocyclocheilus rhinocerous</name>
    <dbReference type="NCBI Taxonomy" id="307959"/>
    <lineage>
        <taxon>Eukaryota</taxon>
        <taxon>Metazoa</taxon>
        <taxon>Chordata</taxon>
        <taxon>Craniata</taxon>
        <taxon>Vertebrata</taxon>
        <taxon>Euteleostomi</taxon>
        <taxon>Actinopterygii</taxon>
        <taxon>Neopterygii</taxon>
        <taxon>Teleostei</taxon>
        <taxon>Ostariophysi</taxon>
        <taxon>Cypriniformes</taxon>
        <taxon>Cyprinidae</taxon>
        <taxon>Cyprininae</taxon>
        <taxon>Sinocyclocheilus</taxon>
    </lineage>
</organism>
<comment type="subcellular location">
    <subcellularLocation>
        <location evidence="1">Membrane</location>
        <topology evidence="1">Single-pass membrane protein</topology>
    </subcellularLocation>
</comment>
<accession>A0A673JCZ6</accession>
<keyword evidence="6 7" id="KW-0472">Membrane</keyword>
<evidence type="ECO:0000256" key="7">
    <source>
        <dbReference type="RuleBase" id="RU364131"/>
    </source>
</evidence>
<dbReference type="InterPro" id="IPR000272">
    <property type="entry name" value="Ion-transport_regulator_FXYD"/>
</dbReference>
<evidence type="ECO:0000256" key="3">
    <source>
        <dbReference type="ARBA" id="ARBA00022448"/>
    </source>
</evidence>
<feature type="transmembrane region" description="Helical" evidence="7">
    <location>
        <begin position="20"/>
        <end position="40"/>
    </location>
</feature>
<proteinExistence type="inferred from homology"/>
<protein>
    <recommendedName>
        <fullName evidence="7">FXYD domain-containing ion transport regulator</fullName>
    </recommendedName>
</protein>
<dbReference type="GO" id="GO:0016020">
    <property type="term" value="C:membrane"/>
    <property type="evidence" value="ECO:0007669"/>
    <property type="project" value="UniProtKB-SubCell"/>
</dbReference>
<dbReference type="Proteomes" id="UP000472270">
    <property type="component" value="Unassembled WGS sequence"/>
</dbReference>